<gene>
    <name evidence="1" type="ORF">MUN80_03700</name>
</gene>
<name>A0ABY4FB14_9BACT</name>
<dbReference type="EMBL" id="CP095049">
    <property type="protein sequence ID" value="UOQ53871.1"/>
    <property type="molecule type" value="Genomic_DNA"/>
</dbReference>
<evidence type="ECO:0000313" key="1">
    <source>
        <dbReference type="EMBL" id="UOQ53871.1"/>
    </source>
</evidence>
<dbReference type="RefSeq" id="WP_244719792.1">
    <property type="nucleotide sequence ID" value="NZ_CP095049.1"/>
</dbReference>
<keyword evidence="2" id="KW-1185">Reference proteome</keyword>
<evidence type="ECO:0000313" key="2">
    <source>
        <dbReference type="Proteomes" id="UP000831785"/>
    </source>
</evidence>
<dbReference type="Proteomes" id="UP000831785">
    <property type="component" value="Chromosome"/>
</dbReference>
<sequence length="78" mass="9086">MHGDLKPWTEKQQLNYSMIVNLKNGRIPRPIPRLIQKIMAILGIELEAKRVRRGTDYVVQFAIRDPKQIQLFRAQASS</sequence>
<organism evidence="1 2">
    <name type="scientific">Hymenobacter cellulosivorans</name>
    <dbReference type="NCBI Taxonomy" id="2932249"/>
    <lineage>
        <taxon>Bacteria</taxon>
        <taxon>Pseudomonadati</taxon>
        <taxon>Bacteroidota</taxon>
        <taxon>Cytophagia</taxon>
        <taxon>Cytophagales</taxon>
        <taxon>Hymenobacteraceae</taxon>
        <taxon>Hymenobacter</taxon>
    </lineage>
</organism>
<protein>
    <submittedName>
        <fullName evidence="1">Uncharacterized protein</fullName>
    </submittedName>
</protein>
<proteinExistence type="predicted"/>
<reference evidence="1 2" key="1">
    <citation type="submission" date="2022-04" db="EMBL/GenBank/DDBJ databases">
        <title>Hymenobacter sp. isolated from the air.</title>
        <authorList>
            <person name="Won M."/>
            <person name="Lee C.-M."/>
            <person name="Woen H.-Y."/>
            <person name="Kwon S.-W."/>
        </authorList>
    </citation>
    <scope>NUCLEOTIDE SEQUENCE [LARGE SCALE GENOMIC DNA]</scope>
    <source>
        <strain evidence="2">5116 S-27</strain>
    </source>
</reference>
<accession>A0ABY4FB14</accession>